<sequence length="214" mass="23242">MPPLKRLYPAQDLFTLYVFVSVLFIVGVVFGVMMYNALTLEQQQQVTSEVGRYADLFRAGIVGDPEDTLRERALFHTKWVVLIWLLGVTVVGMPFILALDFLKGVLIGFSVGAMIREYAWQGLLFAFASIAPPNLLVIPALIMASVAGIAFSLHVVKNRLLQSGGELAHPLLSHTAVCLFMLLALWGAALLEAYLSPYLIRLAAPVLGAAAGGL</sequence>
<dbReference type="OrthoDB" id="2065033at2"/>
<dbReference type="AlphaFoldDB" id="A0A9W5S0J3"/>
<dbReference type="Pfam" id="PF01944">
    <property type="entry name" value="SpoIIM"/>
    <property type="match status" value="1"/>
</dbReference>
<evidence type="ECO:0000313" key="3">
    <source>
        <dbReference type="Proteomes" id="UP000053750"/>
    </source>
</evidence>
<dbReference type="PIRSF" id="PIRSF038973">
    <property type="entry name" value="SpoIIM"/>
    <property type="match status" value="1"/>
</dbReference>
<evidence type="ECO:0000313" key="2">
    <source>
        <dbReference type="EMBL" id="EXX88611.1"/>
    </source>
</evidence>
<accession>A0A9W5S0J3</accession>
<dbReference type="InterPro" id="IPR002798">
    <property type="entry name" value="SpoIIM-like"/>
</dbReference>
<dbReference type="EMBL" id="JFHU01000121">
    <property type="protein sequence ID" value="EXX88611.1"/>
    <property type="molecule type" value="Genomic_DNA"/>
</dbReference>
<feature type="transmembrane region" description="Helical" evidence="1">
    <location>
        <begin position="14"/>
        <end position="35"/>
    </location>
</feature>
<name>A0A9W5S0J3_9BACL</name>
<feature type="transmembrane region" description="Helical" evidence="1">
    <location>
        <begin position="79"/>
        <end position="99"/>
    </location>
</feature>
<dbReference type="Proteomes" id="UP000053750">
    <property type="component" value="Unassembled WGS sequence"/>
</dbReference>
<keyword evidence="3" id="KW-1185">Reference proteome</keyword>
<comment type="caution">
    <text evidence="2">The sequence shown here is derived from an EMBL/GenBank/DDBJ whole genome shotgun (WGS) entry which is preliminary data.</text>
</comment>
<organism evidence="2 3">
    <name type="scientific">Paenibacillus darwinianus</name>
    <dbReference type="NCBI Taxonomy" id="1380763"/>
    <lineage>
        <taxon>Bacteria</taxon>
        <taxon>Bacillati</taxon>
        <taxon>Bacillota</taxon>
        <taxon>Bacilli</taxon>
        <taxon>Bacillales</taxon>
        <taxon>Paenibacillaceae</taxon>
        <taxon>Paenibacillus</taxon>
    </lineage>
</organism>
<reference evidence="2 3" key="1">
    <citation type="submission" date="2014-02" db="EMBL/GenBank/DDBJ databases">
        <title>Genome sequence of Paenibacillus darwinianus reveals adaptive mechanisms for survival in Antarctic soils.</title>
        <authorList>
            <person name="Dsouza M."/>
            <person name="Taylor M.W."/>
            <person name="Turner S.J."/>
            <person name="Aislabie J."/>
        </authorList>
    </citation>
    <scope>NUCLEOTIDE SEQUENCE [LARGE SCALE GENOMIC DNA]</scope>
    <source>
        <strain evidence="2 3">CE1</strain>
    </source>
</reference>
<dbReference type="InterPro" id="IPR014196">
    <property type="entry name" value="SpoIIM"/>
</dbReference>
<keyword evidence="1" id="KW-1133">Transmembrane helix</keyword>
<dbReference type="RefSeq" id="WP_036585130.1">
    <property type="nucleotide sequence ID" value="NZ_KK082143.1"/>
</dbReference>
<feature type="transmembrane region" description="Helical" evidence="1">
    <location>
        <begin position="105"/>
        <end position="128"/>
    </location>
</feature>
<keyword evidence="1" id="KW-0472">Membrane</keyword>
<feature type="transmembrane region" description="Helical" evidence="1">
    <location>
        <begin position="135"/>
        <end position="156"/>
    </location>
</feature>
<proteinExistence type="predicted"/>
<dbReference type="NCBIfam" id="TIGR02831">
    <property type="entry name" value="spo_II_M"/>
    <property type="match status" value="1"/>
</dbReference>
<protein>
    <submittedName>
        <fullName evidence="2">Stage II sporulation protein M</fullName>
    </submittedName>
</protein>
<gene>
    <name evidence="2" type="ORF">BG53_01655</name>
</gene>
<evidence type="ECO:0000256" key="1">
    <source>
        <dbReference type="SAM" id="Phobius"/>
    </source>
</evidence>
<feature type="transmembrane region" description="Helical" evidence="1">
    <location>
        <begin position="171"/>
        <end position="191"/>
    </location>
</feature>
<keyword evidence="1" id="KW-0812">Transmembrane</keyword>